<dbReference type="InterPro" id="IPR029044">
    <property type="entry name" value="Nucleotide-diphossugar_trans"/>
</dbReference>
<keyword evidence="1" id="KW-0489">Methyltransferase</keyword>
<evidence type="ECO:0000313" key="2">
    <source>
        <dbReference type="Proteomes" id="UP000254841"/>
    </source>
</evidence>
<reference evidence="1 2" key="1">
    <citation type="submission" date="2018-06" db="EMBL/GenBank/DDBJ databases">
        <authorList>
            <consortium name="Pathogen Informatics"/>
            <person name="Doyle S."/>
        </authorList>
    </citation>
    <scope>NUCLEOTIDE SEQUENCE [LARGE SCALE GENOMIC DNA]</scope>
    <source>
        <strain evidence="1 2">NCTC12410</strain>
    </source>
</reference>
<dbReference type="OrthoDB" id="5180856at2"/>
<sequence length="321" mass="37478">MQPPIYRCQNAVLLLFFNRLDTTLAVLAQIAKVQPKVIYLAQDGARDDKELAQAALLRRRVIEHITWECKIHTRFLDTNLGCKLAVSSAISWFFSQEKQGIILEDDCLPSISFFRFCDELLERYSNEQKVFMISGWSGLDFAKNTSVETLHPKAQLQEDYFFSKYPHIWGWASWARAWQKYQLEFSDFEAEFRLLDNFYSVKEKRYWYKILKAYAQGKINTWDYPLAYSVWKHKGLCIYPKNNMIKNIGFNRDDATHTTGESKFATMPSYELAFPIIHPNSTQAHAIDTTAFHIAFHQPSIYARIAKKLTKLFKASTIPKH</sequence>
<name>A0A377J4W7_9HELI</name>
<dbReference type="Gene3D" id="3.90.550.10">
    <property type="entry name" value="Spore Coat Polysaccharide Biosynthesis Protein SpsA, Chain A"/>
    <property type="match status" value="1"/>
</dbReference>
<dbReference type="RefSeq" id="WP_115011577.1">
    <property type="nucleotide sequence ID" value="NZ_UGHV01000001.1"/>
</dbReference>
<keyword evidence="1" id="KW-0808">Transferase</keyword>
<gene>
    <name evidence="1" type="primary">fkbM</name>
    <name evidence="1" type="ORF">NCTC12410_01160</name>
</gene>
<evidence type="ECO:0000313" key="1">
    <source>
        <dbReference type="EMBL" id="STO97335.1"/>
    </source>
</evidence>
<proteinExistence type="predicted"/>
<dbReference type="AlphaFoldDB" id="A0A377J4W7"/>
<dbReference type="GO" id="GO:0008168">
    <property type="term" value="F:methyltransferase activity"/>
    <property type="evidence" value="ECO:0007669"/>
    <property type="project" value="UniProtKB-KW"/>
</dbReference>
<dbReference type="EMBL" id="UGHV01000001">
    <property type="protein sequence ID" value="STO97335.1"/>
    <property type="molecule type" value="Genomic_DNA"/>
</dbReference>
<organism evidence="1 2">
    <name type="scientific">Helicobacter canis</name>
    <dbReference type="NCBI Taxonomy" id="29419"/>
    <lineage>
        <taxon>Bacteria</taxon>
        <taxon>Pseudomonadati</taxon>
        <taxon>Campylobacterota</taxon>
        <taxon>Epsilonproteobacteria</taxon>
        <taxon>Campylobacterales</taxon>
        <taxon>Helicobacteraceae</taxon>
        <taxon>Helicobacter</taxon>
    </lineage>
</organism>
<dbReference type="GO" id="GO:0032259">
    <property type="term" value="P:methylation"/>
    <property type="evidence" value="ECO:0007669"/>
    <property type="project" value="UniProtKB-KW"/>
</dbReference>
<accession>A0A377J4W7</accession>
<protein>
    <submittedName>
        <fullName evidence="1">Methyltransferase</fullName>
        <ecNumber evidence="1">2.1.1.-</ecNumber>
    </submittedName>
</protein>
<dbReference type="EC" id="2.1.1.-" evidence="1"/>
<dbReference type="Proteomes" id="UP000254841">
    <property type="component" value="Unassembled WGS sequence"/>
</dbReference>
<dbReference type="SUPFAM" id="SSF53448">
    <property type="entry name" value="Nucleotide-diphospho-sugar transferases"/>
    <property type="match status" value="1"/>
</dbReference>